<dbReference type="InterPro" id="IPR013324">
    <property type="entry name" value="RNA_pol_sigma_r3/r4-like"/>
</dbReference>
<dbReference type="NCBIfam" id="TIGR02937">
    <property type="entry name" value="sigma70-ECF"/>
    <property type="match status" value="1"/>
</dbReference>
<keyword evidence="9" id="KW-1185">Reference proteome</keyword>
<keyword evidence="3" id="KW-0731">Sigma factor</keyword>
<dbReference type="InterPro" id="IPR013325">
    <property type="entry name" value="RNA_pol_sigma_r2"/>
</dbReference>
<dbReference type="Pfam" id="PF04542">
    <property type="entry name" value="Sigma70_r2"/>
    <property type="match status" value="1"/>
</dbReference>
<evidence type="ECO:0000256" key="5">
    <source>
        <dbReference type="ARBA" id="ARBA00023163"/>
    </source>
</evidence>
<feature type="domain" description="RNA polymerase sigma-70 region 2" evidence="6">
    <location>
        <begin position="13"/>
        <end position="78"/>
    </location>
</feature>
<dbReference type="Gene3D" id="1.10.1740.10">
    <property type="match status" value="1"/>
</dbReference>
<evidence type="ECO:0000256" key="1">
    <source>
        <dbReference type="ARBA" id="ARBA00010641"/>
    </source>
</evidence>
<dbReference type="InterPro" id="IPR013249">
    <property type="entry name" value="RNA_pol_sigma70_r4_t2"/>
</dbReference>
<comment type="similarity">
    <text evidence="1">Belongs to the sigma-70 factor family. ECF subfamily.</text>
</comment>
<dbReference type="PANTHER" id="PTHR43133">
    <property type="entry name" value="RNA POLYMERASE ECF-TYPE SIGMA FACTO"/>
    <property type="match status" value="1"/>
</dbReference>
<dbReference type="InterPro" id="IPR039425">
    <property type="entry name" value="RNA_pol_sigma-70-like"/>
</dbReference>
<evidence type="ECO:0000313" key="9">
    <source>
        <dbReference type="Proteomes" id="UP001500665"/>
    </source>
</evidence>
<dbReference type="RefSeq" id="WP_344237395.1">
    <property type="nucleotide sequence ID" value="NZ_BAAAHH010000003.1"/>
</dbReference>
<feature type="domain" description="RNA polymerase sigma factor 70 region 4 type 2" evidence="7">
    <location>
        <begin position="104"/>
        <end position="156"/>
    </location>
</feature>
<proteinExistence type="inferred from homology"/>
<evidence type="ECO:0000256" key="3">
    <source>
        <dbReference type="ARBA" id="ARBA00023082"/>
    </source>
</evidence>
<keyword evidence="2" id="KW-0805">Transcription regulation</keyword>
<dbReference type="Gene3D" id="1.10.10.10">
    <property type="entry name" value="Winged helix-like DNA-binding domain superfamily/Winged helix DNA-binding domain"/>
    <property type="match status" value="1"/>
</dbReference>
<dbReference type="InterPro" id="IPR014284">
    <property type="entry name" value="RNA_pol_sigma-70_dom"/>
</dbReference>
<dbReference type="PANTHER" id="PTHR43133:SF50">
    <property type="entry name" value="ECF RNA POLYMERASE SIGMA FACTOR SIGM"/>
    <property type="match status" value="1"/>
</dbReference>
<evidence type="ECO:0000313" key="8">
    <source>
        <dbReference type="EMBL" id="GAA0941139.1"/>
    </source>
</evidence>
<comment type="caution">
    <text evidence="8">The sequence shown here is derived from an EMBL/GenBank/DDBJ whole genome shotgun (WGS) entry which is preliminary data.</text>
</comment>
<evidence type="ECO:0000259" key="6">
    <source>
        <dbReference type="Pfam" id="PF04542"/>
    </source>
</evidence>
<dbReference type="InterPro" id="IPR036388">
    <property type="entry name" value="WH-like_DNA-bd_sf"/>
</dbReference>
<gene>
    <name evidence="8" type="ORF">GCM10009550_11100</name>
</gene>
<dbReference type="SUPFAM" id="SSF88946">
    <property type="entry name" value="Sigma2 domain of RNA polymerase sigma factors"/>
    <property type="match status" value="1"/>
</dbReference>
<dbReference type="Proteomes" id="UP001500665">
    <property type="component" value="Unassembled WGS sequence"/>
</dbReference>
<dbReference type="InterPro" id="IPR014325">
    <property type="entry name" value="RNA_pol_sigma-E_actinobac"/>
</dbReference>
<sequence>MDEAEADFTRFVRERGAGLLRFATALTGDRYRAEDLLQAVLERAYSRWSKISHRGDPEWYVRRSIVNAAKDGWRGDHRRNAVIARLGTEDEGVYLPFDEYVTRDAVRRALRGLSPGQRTVVVLRYWEGLSEAETAALMGVSVGTVKSQAHRAMKALRTSLELVEEPLAGHAGRRS</sequence>
<evidence type="ECO:0000256" key="2">
    <source>
        <dbReference type="ARBA" id="ARBA00023015"/>
    </source>
</evidence>
<protein>
    <submittedName>
        <fullName evidence="8">SigE family RNA polymerase sigma factor</fullName>
    </submittedName>
</protein>
<reference evidence="8 9" key="1">
    <citation type="journal article" date="2019" name="Int. J. Syst. Evol. Microbiol.">
        <title>The Global Catalogue of Microorganisms (GCM) 10K type strain sequencing project: providing services to taxonomists for standard genome sequencing and annotation.</title>
        <authorList>
            <consortium name="The Broad Institute Genomics Platform"/>
            <consortium name="The Broad Institute Genome Sequencing Center for Infectious Disease"/>
            <person name="Wu L."/>
            <person name="Ma J."/>
        </authorList>
    </citation>
    <scope>NUCLEOTIDE SEQUENCE [LARGE SCALE GENOMIC DNA]</scope>
    <source>
        <strain evidence="8 9">JCM 10696</strain>
    </source>
</reference>
<keyword evidence="5" id="KW-0804">Transcription</keyword>
<organism evidence="8 9">
    <name type="scientific">Actinocorallia libanotica</name>
    <dbReference type="NCBI Taxonomy" id="46162"/>
    <lineage>
        <taxon>Bacteria</taxon>
        <taxon>Bacillati</taxon>
        <taxon>Actinomycetota</taxon>
        <taxon>Actinomycetes</taxon>
        <taxon>Streptosporangiales</taxon>
        <taxon>Thermomonosporaceae</taxon>
        <taxon>Actinocorallia</taxon>
    </lineage>
</organism>
<dbReference type="Pfam" id="PF08281">
    <property type="entry name" value="Sigma70_r4_2"/>
    <property type="match status" value="1"/>
</dbReference>
<dbReference type="SUPFAM" id="SSF88659">
    <property type="entry name" value="Sigma3 and sigma4 domains of RNA polymerase sigma factors"/>
    <property type="match status" value="1"/>
</dbReference>
<dbReference type="EMBL" id="BAAAHH010000003">
    <property type="protein sequence ID" value="GAA0941139.1"/>
    <property type="molecule type" value="Genomic_DNA"/>
</dbReference>
<dbReference type="NCBIfam" id="TIGR02983">
    <property type="entry name" value="SigE-fam_strep"/>
    <property type="match status" value="1"/>
</dbReference>
<keyword evidence="4" id="KW-0238">DNA-binding</keyword>
<accession>A0ABN1QDI2</accession>
<dbReference type="CDD" id="cd06171">
    <property type="entry name" value="Sigma70_r4"/>
    <property type="match status" value="1"/>
</dbReference>
<evidence type="ECO:0000256" key="4">
    <source>
        <dbReference type="ARBA" id="ARBA00023125"/>
    </source>
</evidence>
<evidence type="ECO:0000259" key="7">
    <source>
        <dbReference type="Pfam" id="PF08281"/>
    </source>
</evidence>
<name>A0ABN1QDI2_9ACTN</name>
<dbReference type="InterPro" id="IPR007627">
    <property type="entry name" value="RNA_pol_sigma70_r2"/>
</dbReference>